<keyword evidence="2" id="KW-0732">Signal</keyword>
<evidence type="ECO:0000256" key="2">
    <source>
        <dbReference type="SAM" id="SignalP"/>
    </source>
</evidence>
<feature type="compositionally biased region" description="Basic residues" evidence="1">
    <location>
        <begin position="144"/>
        <end position="158"/>
    </location>
</feature>
<reference evidence="3 4" key="2">
    <citation type="submission" date="2021-10" db="EMBL/GenBank/DDBJ databases">
        <authorList>
            <person name="Piombo E."/>
        </authorList>
    </citation>
    <scope>NUCLEOTIDE SEQUENCE [LARGE SCALE GENOMIC DNA]</scope>
</reference>
<feature type="compositionally biased region" description="Basic residues" evidence="1">
    <location>
        <begin position="168"/>
        <end position="194"/>
    </location>
</feature>
<proteinExistence type="predicted"/>
<protein>
    <submittedName>
        <fullName evidence="3">Uncharacterized protein</fullName>
    </submittedName>
</protein>
<dbReference type="Proteomes" id="UP000775872">
    <property type="component" value="Unassembled WGS sequence"/>
</dbReference>
<feature type="compositionally biased region" description="Basic residues" evidence="1">
    <location>
        <begin position="314"/>
        <end position="331"/>
    </location>
</feature>
<name>A0A9P0ELA2_9HYPO</name>
<accession>A0A9P0ELA2</accession>
<evidence type="ECO:0000256" key="1">
    <source>
        <dbReference type="SAM" id="MobiDB-lite"/>
    </source>
</evidence>
<dbReference type="EMBL" id="CABFOC020000057">
    <property type="protein sequence ID" value="CAH0055491.1"/>
    <property type="molecule type" value="Genomic_DNA"/>
</dbReference>
<feature type="compositionally biased region" description="Low complexity" evidence="1">
    <location>
        <begin position="471"/>
        <end position="483"/>
    </location>
</feature>
<feature type="compositionally biased region" description="Basic residues" evidence="1">
    <location>
        <begin position="202"/>
        <end position="248"/>
    </location>
</feature>
<feature type="compositionally biased region" description="Polar residues" evidence="1">
    <location>
        <begin position="354"/>
        <end position="368"/>
    </location>
</feature>
<gene>
    <name evidence="3" type="ORF">CSOL1703_00017595</name>
</gene>
<feature type="region of interest" description="Disordered" evidence="1">
    <location>
        <begin position="744"/>
        <end position="780"/>
    </location>
</feature>
<dbReference type="AlphaFoldDB" id="A0A9P0ELA2"/>
<dbReference type="OrthoDB" id="10541155at2759"/>
<evidence type="ECO:0000313" key="4">
    <source>
        <dbReference type="Proteomes" id="UP000775872"/>
    </source>
</evidence>
<comment type="caution">
    <text evidence="3">The sequence shown here is derived from an EMBL/GenBank/DDBJ whole genome shotgun (WGS) entry which is preliminary data.</text>
</comment>
<organism evidence="3 4">
    <name type="scientific">Clonostachys solani</name>
    <dbReference type="NCBI Taxonomy" id="160281"/>
    <lineage>
        <taxon>Eukaryota</taxon>
        <taxon>Fungi</taxon>
        <taxon>Dikarya</taxon>
        <taxon>Ascomycota</taxon>
        <taxon>Pezizomycotina</taxon>
        <taxon>Sordariomycetes</taxon>
        <taxon>Hypocreomycetidae</taxon>
        <taxon>Hypocreales</taxon>
        <taxon>Bionectriaceae</taxon>
        <taxon>Clonostachys</taxon>
    </lineage>
</organism>
<evidence type="ECO:0000313" key="3">
    <source>
        <dbReference type="EMBL" id="CAH0055491.1"/>
    </source>
</evidence>
<feature type="compositionally biased region" description="Basic residues" evidence="1">
    <location>
        <begin position="276"/>
        <end position="289"/>
    </location>
</feature>
<reference evidence="4" key="1">
    <citation type="submission" date="2019-06" db="EMBL/GenBank/DDBJ databases">
        <authorList>
            <person name="Broberg M."/>
        </authorList>
    </citation>
    <scope>NUCLEOTIDE SEQUENCE [LARGE SCALE GENOMIC DNA]</scope>
</reference>
<keyword evidence="4" id="KW-1185">Reference proteome</keyword>
<feature type="signal peptide" evidence="2">
    <location>
        <begin position="1"/>
        <end position="19"/>
    </location>
</feature>
<feature type="compositionally biased region" description="Basic residues" evidence="1">
    <location>
        <begin position="73"/>
        <end position="102"/>
    </location>
</feature>
<feature type="chain" id="PRO_5040368428" evidence="2">
    <location>
        <begin position="20"/>
        <end position="831"/>
    </location>
</feature>
<sequence>MPLYIILYTIFCLALMVKAGPEETGKYGKSLDKPEATTYSTAPAIFIRVNAIGRAGLLIPQKIVSVKNAAIRKKAAPPKKQASPKKKAGFPKKATPVKKTRPPKQGTPKKVDSQKKASPKPGSQKKTAPGKKASRKPPPDKTPKKSSPKGHAARKAAHKQAPSQSKISKGKGIWRHKTAPSKRIPKSTSKKLPSKKNELKKATTKKSTPKGKTSKGKPQGRTRPGAKSKVSKKGVSKKRIPPKGKTGLKGKSFEKKASPVPGQGVPRGKTDIKGKLTYKPKVAKSKTPSHGKALGSKTSPGKNNGLGKKERLSSKKRPGNKKIPQTKKTSKKNNPVGKEKTPSSRKSPKHTKAPGSQRSNGKTKTQGSKKALSNKDSTRNRKAPKDKKTSAKTGTSRKKSSASPAQRPKNKKVAGHPSRAQSHTKSKGPNVAKPSRNHEALGAKPPAENQSSCLIQTKGGKVKRSEGPNCGPTTPKPATKPGTSENGGKEEKKEEWKAPDLGMKQDYSVQNEGGGKLYSSVLRLKKGTPAPTPGELAKIAVEAHKQWQDKYGKDGVVPDVTTVEYFNPKRGRRGSARILISTSEVHGKGVAKDQEVPARYLKESKPEWEDRPKKEHLYGAKCGEFGVMGLHGKCFPGQLPHRQKKKPMIVTVGNEGTKSQRIVIRPPCNGIRTGKQGPPDSGSCDTVVKKAGYMVVPEDTKIADSFNLGDFKTEVRPLGHPSRNHPPPPVRIASAYEIAQRQAAAAEKRAREQARKEAKKAAKEEQANNPGGASNEFSDEGFGDLFGRNKSPKGWKVVHNLDIFTQRVLCEYLIEFAVSKAANIINNLDKM</sequence>
<feature type="region of interest" description="Disordered" evidence="1">
    <location>
        <begin position="73"/>
        <end position="513"/>
    </location>
</feature>
<feature type="compositionally biased region" description="Basic and acidic residues" evidence="1">
    <location>
        <begin position="487"/>
        <end position="498"/>
    </location>
</feature>
<feature type="compositionally biased region" description="Basic and acidic residues" evidence="1">
    <location>
        <begin position="746"/>
        <end position="766"/>
    </location>
</feature>